<reference evidence="2 3" key="1">
    <citation type="submission" date="2016-07" db="EMBL/GenBank/DDBJ databases">
        <title>Pervasive Adenine N6-methylation of Active Genes in Fungi.</title>
        <authorList>
            <consortium name="DOE Joint Genome Institute"/>
            <person name="Mondo S.J."/>
            <person name="Dannebaum R.O."/>
            <person name="Kuo R.C."/>
            <person name="Labutti K."/>
            <person name="Haridas S."/>
            <person name="Kuo A."/>
            <person name="Salamov A."/>
            <person name="Ahrendt S.R."/>
            <person name="Lipzen A."/>
            <person name="Sullivan W."/>
            <person name="Andreopoulos W.B."/>
            <person name="Clum A."/>
            <person name="Lindquist E."/>
            <person name="Daum C."/>
            <person name="Ramamoorthy G.K."/>
            <person name="Gryganskyi A."/>
            <person name="Culley D."/>
            <person name="Magnuson J.K."/>
            <person name="James T.Y."/>
            <person name="O'Malley M.A."/>
            <person name="Stajich J.E."/>
            <person name="Spatafora J.W."/>
            <person name="Visel A."/>
            <person name="Grigoriev I.V."/>
        </authorList>
    </citation>
    <scope>NUCLEOTIDE SEQUENCE [LARGE SCALE GENOMIC DNA]</scope>
    <source>
        <strain evidence="2 3">NRRL 3301</strain>
    </source>
</reference>
<name>A0A1X2GAG9_9FUNG</name>
<evidence type="ECO:0000256" key="1">
    <source>
        <dbReference type="SAM" id="Phobius"/>
    </source>
</evidence>
<feature type="transmembrane region" description="Helical" evidence="1">
    <location>
        <begin position="47"/>
        <end position="68"/>
    </location>
</feature>
<keyword evidence="3" id="KW-1185">Reference proteome</keyword>
<dbReference type="EMBL" id="MCGT01000027">
    <property type="protein sequence ID" value="ORX49134.1"/>
    <property type="molecule type" value="Genomic_DNA"/>
</dbReference>
<dbReference type="AlphaFoldDB" id="A0A1X2GAG9"/>
<organism evidence="2 3">
    <name type="scientific">Hesseltinella vesiculosa</name>
    <dbReference type="NCBI Taxonomy" id="101127"/>
    <lineage>
        <taxon>Eukaryota</taxon>
        <taxon>Fungi</taxon>
        <taxon>Fungi incertae sedis</taxon>
        <taxon>Mucoromycota</taxon>
        <taxon>Mucoromycotina</taxon>
        <taxon>Mucoromycetes</taxon>
        <taxon>Mucorales</taxon>
        <taxon>Cunninghamellaceae</taxon>
        <taxon>Hesseltinella</taxon>
    </lineage>
</organism>
<proteinExistence type="predicted"/>
<keyword evidence="1" id="KW-0472">Membrane</keyword>
<comment type="caution">
    <text evidence="2">The sequence shown here is derived from an EMBL/GenBank/DDBJ whole genome shotgun (WGS) entry which is preliminary data.</text>
</comment>
<protein>
    <submittedName>
        <fullName evidence="2">Uncharacterized protein</fullName>
    </submittedName>
</protein>
<dbReference type="Proteomes" id="UP000242146">
    <property type="component" value="Unassembled WGS sequence"/>
</dbReference>
<evidence type="ECO:0000313" key="3">
    <source>
        <dbReference type="Proteomes" id="UP000242146"/>
    </source>
</evidence>
<sequence>MVWILCPKSWFFFPTIQFPACMIFLSRLFFCLWFSSIPPFSFHACSFVYSPFAHFFLLTLLYVSSFLYELQHPSNISAVGSYAANWEPDGIHHHDAASVRGTAPTSIVSL</sequence>
<keyword evidence="1" id="KW-1133">Transmembrane helix</keyword>
<keyword evidence="1" id="KW-0812">Transmembrane</keyword>
<evidence type="ECO:0000313" key="2">
    <source>
        <dbReference type="EMBL" id="ORX49134.1"/>
    </source>
</evidence>
<gene>
    <name evidence="2" type="ORF">DM01DRAFT_1110802</name>
</gene>
<feature type="transmembrane region" description="Helical" evidence="1">
    <location>
        <begin position="12"/>
        <end position="35"/>
    </location>
</feature>
<accession>A0A1X2GAG9</accession>